<accession>A0ABS0TCN0</accession>
<protein>
    <recommendedName>
        <fullName evidence="3">Lipoprotein</fullName>
    </recommendedName>
</protein>
<keyword evidence="2" id="KW-1185">Reference proteome</keyword>
<comment type="caution">
    <text evidence="1">The sequence shown here is derived from an EMBL/GenBank/DDBJ whole genome shotgun (WGS) entry which is preliminary data.</text>
</comment>
<evidence type="ECO:0000313" key="2">
    <source>
        <dbReference type="Proteomes" id="UP000635665"/>
    </source>
</evidence>
<dbReference type="Pfam" id="PF19765">
    <property type="entry name" value="DUF6252"/>
    <property type="match status" value="1"/>
</dbReference>
<sequence>MRYIYILLLLFVFSCSKQDDCDNPVDCLPPLTTKGEGTIGCLIDDEPFKPGGSQLSGPTQQAFYQFVDGGYYFGLTANHRSSKKNIRIFIRNESIEENMIFNLTLDEKNSNFGEYVSAAGRYQTNNIQNGEIEFIKFDEENGIVSGTFWFDALSEDGEVAEIREGRFDMKYY</sequence>
<dbReference type="InterPro" id="IPR046219">
    <property type="entry name" value="DUF6252"/>
</dbReference>
<organism evidence="1 2">
    <name type="scientific">Salegentibacter maritimus</name>
    <dbReference type="NCBI Taxonomy" id="2794347"/>
    <lineage>
        <taxon>Bacteria</taxon>
        <taxon>Pseudomonadati</taxon>
        <taxon>Bacteroidota</taxon>
        <taxon>Flavobacteriia</taxon>
        <taxon>Flavobacteriales</taxon>
        <taxon>Flavobacteriaceae</taxon>
        <taxon>Salegentibacter</taxon>
    </lineage>
</organism>
<dbReference type="RefSeq" id="WP_198637667.1">
    <property type="nucleotide sequence ID" value="NZ_JAEHNY010000002.1"/>
</dbReference>
<dbReference type="Proteomes" id="UP000635665">
    <property type="component" value="Unassembled WGS sequence"/>
</dbReference>
<dbReference type="EMBL" id="JAEHNY010000002">
    <property type="protein sequence ID" value="MBI6118790.1"/>
    <property type="molecule type" value="Genomic_DNA"/>
</dbReference>
<gene>
    <name evidence="1" type="ORF">I6U50_02015</name>
</gene>
<dbReference type="PROSITE" id="PS51257">
    <property type="entry name" value="PROKAR_LIPOPROTEIN"/>
    <property type="match status" value="1"/>
</dbReference>
<proteinExistence type="predicted"/>
<name>A0ABS0TCN0_9FLAO</name>
<evidence type="ECO:0000313" key="1">
    <source>
        <dbReference type="EMBL" id="MBI6118790.1"/>
    </source>
</evidence>
<evidence type="ECO:0008006" key="3">
    <source>
        <dbReference type="Google" id="ProtNLM"/>
    </source>
</evidence>
<reference evidence="1 2" key="1">
    <citation type="submission" date="2020-12" db="EMBL/GenBank/DDBJ databases">
        <title>Salegentibacter orientalis sp. nov., isolated from costal sediment.</title>
        <authorList>
            <person name="Lian F.-B."/>
        </authorList>
    </citation>
    <scope>NUCLEOTIDE SEQUENCE [LARGE SCALE GENOMIC DNA]</scope>
    <source>
        <strain evidence="1 2">F60176</strain>
    </source>
</reference>